<accession>A0A813DWA9</accession>
<keyword evidence="4" id="KW-1185">Reference proteome</keyword>
<dbReference type="PANTHER" id="PTHR43713:SF3">
    <property type="entry name" value="GLUTAMATE-1-SEMIALDEHYDE 2,1-AMINOMUTASE 1, CHLOROPLASTIC-RELATED"/>
    <property type="match status" value="1"/>
</dbReference>
<dbReference type="InterPro" id="IPR015421">
    <property type="entry name" value="PyrdxlP-dep_Trfase_major"/>
</dbReference>
<evidence type="ECO:0000256" key="1">
    <source>
        <dbReference type="ARBA" id="ARBA00001933"/>
    </source>
</evidence>
<organism evidence="3 4">
    <name type="scientific">Polarella glacialis</name>
    <name type="common">Dinoflagellate</name>
    <dbReference type="NCBI Taxonomy" id="89957"/>
    <lineage>
        <taxon>Eukaryota</taxon>
        <taxon>Sar</taxon>
        <taxon>Alveolata</taxon>
        <taxon>Dinophyceae</taxon>
        <taxon>Suessiales</taxon>
        <taxon>Suessiaceae</taxon>
        <taxon>Polarella</taxon>
    </lineage>
</organism>
<dbReference type="Proteomes" id="UP000654075">
    <property type="component" value="Unassembled WGS sequence"/>
</dbReference>
<dbReference type="PANTHER" id="PTHR43713">
    <property type="entry name" value="GLUTAMATE-1-SEMIALDEHYDE 2,1-AMINOMUTASE"/>
    <property type="match status" value="1"/>
</dbReference>
<dbReference type="PROSITE" id="PS00600">
    <property type="entry name" value="AA_TRANSFER_CLASS_3"/>
    <property type="match status" value="1"/>
</dbReference>
<dbReference type="OrthoDB" id="425114at2759"/>
<dbReference type="AlphaFoldDB" id="A0A813DWA9"/>
<dbReference type="Gene3D" id="3.90.1150.10">
    <property type="entry name" value="Aspartate Aminotransferase, domain 1"/>
    <property type="match status" value="1"/>
</dbReference>
<evidence type="ECO:0000313" key="4">
    <source>
        <dbReference type="Proteomes" id="UP000654075"/>
    </source>
</evidence>
<gene>
    <name evidence="3" type="ORF">PGLA1383_LOCUS8718</name>
</gene>
<dbReference type="EMBL" id="CAJNNV010004009">
    <property type="protein sequence ID" value="CAE8589991.1"/>
    <property type="molecule type" value="Genomic_DNA"/>
</dbReference>
<name>A0A813DWA9_POLGL</name>
<dbReference type="Gene3D" id="3.40.640.10">
    <property type="entry name" value="Type I PLP-dependent aspartate aminotransferase-like (Major domain)"/>
    <property type="match status" value="1"/>
</dbReference>
<evidence type="ECO:0000256" key="2">
    <source>
        <dbReference type="ARBA" id="ARBA00022898"/>
    </source>
</evidence>
<dbReference type="InterPro" id="IPR015424">
    <property type="entry name" value="PyrdxlP-dep_Trfase"/>
</dbReference>
<dbReference type="InterPro" id="IPR049704">
    <property type="entry name" value="Aminotrans_3_PPA_site"/>
</dbReference>
<dbReference type="GO" id="GO:0030170">
    <property type="term" value="F:pyridoxal phosphate binding"/>
    <property type="evidence" value="ECO:0007669"/>
    <property type="project" value="InterPro"/>
</dbReference>
<protein>
    <recommendedName>
        <fullName evidence="5">Glutamate-1-semialdehyde 2,1-aminomutase</fullName>
    </recommendedName>
</protein>
<dbReference type="OMA" id="RLARYHT"/>
<reference evidence="3" key="1">
    <citation type="submission" date="2021-02" db="EMBL/GenBank/DDBJ databases">
        <authorList>
            <person name="Dougan E. K."/>
            <person name="Rhodes N."/>
            <person name="Thang M."/>
            <person name="Chan C."/>
        </authorList>
    </citation>
    <scope>NUCLEOTIDE SEQUENCE</scope>
</reference>
<proteinExistence type="predicted"/>
<sequence length="622" mass="67982">MLPLHETAAGTGAQQGVTCRGIRPCPVSLWQRVFAGLGLGLLPHVPSSWWAAGGQATVTVGSSSWALRAVAVLGWLCSARSLYKLLLTARACHWVPRVAQLAAGLVPAYSFTEEEFFGADGAPAGVQQSRKAGMARLEVAFSALLGPQAQGLNATIKDGLSDIRFTDTSRVPPPFQRFVRAKLNVGTLVVRSEGPWLVDVDGNKSLDISGSYGVNVCGYERYKLFVSKGMSRTQDLGPNVLGPLHPIVCEVIPHLKRISGLDEVSFHMSGTEAMMCAVRLCRFNTRRPLTVQFSGAYHGWWDGVQPGPGNERAPGDVLNLRDMSPASLALIRSRASEIACVCVSPLQGLNPNNSPPSDMVLMDAKMRSASDSVQRYAEWLRELRQVCTSCQVPLVFDEVYTGFRMARGGAQQYFGVQADLVVYGKTLGGGLASGVCCGRSWLMRRFDPEHPLRVAYVIGTFSASPALLGPMAEFLAWLGTEEAADAYQQGQRLTDEFISGTNAQLLNLGFPLRVQNLTTVWTVLFTQPGRYHWIFQYYLRAEGVALSWVGTGRCLFSLDFSRSDYEILQNKILAAAGKMRDDGWWWDGADSALIKRRMAKEVISAAIRTALPFFNTRDGKRA</sequence>
<evidence type="ECO:0008006" key="5">
    <source>
        <dbReference type="Google" id="ProtNLM"/>
    </source>
</evidence>
<evidence type="ECO:0000313" key="3">
    <source>
        <dbReference type="EMBL" id="CAE8589991.1"/>
    </source>
</evidence>
<comment type="caution">
    <text evidence="3">The sequence shown here is derived from an EMBL/GenBank/DDBJ whole genome shotgun (WGS) entry which is preliminary data.</text>
</comment>
<comment type="cofactor">
    <cofactor evidence="1">
        <name>pyridoxal 5'-phosphate</name>
        <dbReference type="ChEBI" id="CHEBI:597326"/>
    </cofactor>
</comment>
<dbReference type="InterPro" id="IPR005814">
    <property type="entry name" value="Aminotrans_3"/>
</dbReference>
<dbReference type="GO" id="GO:0008483">
    <property type="term" value="F:transaminase activity"/>
    <property type="evidence" value="ECO:0007669"/>
    <property type="project" value="InterPro"/>
</dbReference>
<keyword evidence="2" id="KW-0663">Pyridoxal phosphate</keyword>
<dbReference type="InterPro" id="IPR015422">
    <property type="entry name" value="PyrdxlP-dep_Trfase_small"/>
</dbReference>
<dbReference type="SUPFAM" id="SSF53383">
    <property type="entry name" value="PLP-dependent transferases"/>
    <property type="match status" value="1"/>
</dbReference>
<dbReference type="Pfam" id="PF00202">
    <property type="entry name" value="Aminotran_3"/>
    <property type="match status" value="1"/>
</dbReference>